<dbReference type="EMBL" id="DS113512">
    <property type="protein sequence ID" value="EAY03199.1"/>
    <property type="molecule type" value="Genomic_DNA"/>
</dbReference>
<dbReference type="KEGG" id="tva:4761041"/>
<evidence type="ECO:0000256" key="1">
    <source>
        <dbReference type="ARBA" id="ARBA00001962"/>
    </source>
</evidence>
<dbReference type="OMA" id="LELEMIC"/>
<dbReference type="PRINTS" id="PR00411">
    <property type="entry name" value="PNDRDTASEI"/>
</dbReference>
<dbReference type="PANTHER" id="PTHR32145">
    <property type="entry name" value="DIFLAVIN FLAVOPROTEIN A 2-RELATED"/>
    <property type="match status" value="1"/>
</dbReference>
<dbReference type="PRINTS" id="PR00368">
    <property type="entry name" value="FADPNR"/>
</dbReference>
<dbReference type="InterPro" id="IPR045761">
    <property type="entry name" value="ODP_dom"/>
</dbReference>
<dbReference type="STRING" id="5722.A2EVX8"/>
<dbReference type="AlphaFoldDB" id="A2EVX8"/>
<dbReference type="PROSITE" id="PS50903">
    <property type="entry name" value="RUBREDOXIN_LIKE"/>
    <property type="match status" value="1"/>
</dbReference>
<dbReference type="InterPro" id="IPR036188">
    <property type="entry name" value="FAD/NAD-bd_sf"/>
</dbReference>
<dbReference type="CDD" id="cd07709">
    <property type="entry name" value="flavodiiron_proteins_MBL-fold"/>
    <property type="match status" value="1"/>
</dbReference>
<dbReference type="InParanoid" id="A2EVX8"/>
<dbReference type="eggNOG" id="KOG1336">
    <property type="taxonomic scope" value="Eukaryota"/>
</dbReference>
<feature type="domain" description="Flavodoxin-like" evidence="5">
    <location>
        <begin position="260"/>
        <end position="403"/>
    </location>
</feature>
<protein>
    <submittedName>
        <fullName evidence="7">Pyridine nucleotide-disulphide oxidoreductase family protein</fullName>
    </submittedName>
</protein>
<dbReference type="PROSITE" id="PS50902">
    <property type="entry name" value="FLAVODOXIN_LIKE"/>
    <property type="match status" value="1"/>
</dbReference>
<dbReference type="Pfam" id="PF19583">
    <property type="entry name" value="ODP"/>
    <property type="match status" value="1"/>
</dbReference>
<dbReference type="InterPro" id="IPR029039">
    <property type="entry name" value="Flavoprotein-like_sf"/>
</dbReference>
<dbReference type="VEuPathDB" id="TrichDB:TVAG_049830"/>
<organism evidence="7 8">
    <name type="scientific">Trichomonas vaginalis (strain ATCC PRA-98 / G3)</name>
    <dbReference type="NCBI Taxonomy" id="412133"/>
    <lineage>
        <taxon>Eukaryota</taxon>
        <taxon>Metamonada</taxon>
        <taxon>Parabasalia</taxon>
        <taxon>Trichomonadida</taxon>
        <taxon>Trichomonadidae</taxon>
        <taxon>Trichomonas</taxon>
    </lineage>
</organism>
<dbReference type="SMART" id="SM00849">
    <property type="entry name" value="Lactamase_B"/>
    <property type="match status" value="1"/>
</dbReference>
<keyword evidence="2" id="KW-0813">Transport</keyword>
<dbReference type="Gene3D" id="3.50.50.60">
    <property type="entry name" value="FAD/NAD(P)-binding domain"/>
    <property type="match status" value="2"/>
</dbReference>
<dbReference type="GO" id="GO:0005506">
    <property type="term" value="F:iron ion binding"/>
    <property type="evidence" value="ECO:0007669"/>
    <property type="project" value="InterPro"/>
</dbReference>
<dbReference type="PANTHER" id="PTHR32145:SF11">
    <property type="entry name" value="DIFLAVIN FLAVOPROTEIN A 2-RELATED"/>
    <property type="match status" value="1"/>
</dbReference>
<dbReference type="InterPro" id="IPR008254">
    <property type="entry name" value="Flavodoxin/NO_synth"/>
</dbReference>
<keyword evidence="3" id="KW-0249">Electron transport</keyword>
<dbReference type="Gene3D" id="3.60.15.10">
    <property type="entry name" value="Ribonuclease Z/Hydroxyacylglutathione hydrolase-like"/>
    <property type="match status" value="1"/>
</dbReference>
<sequence>MLKIQQLTEDIYWLGVLDSNLAVFDIIMETKYGTTYNAYLIKTPEGAVLVETVKETFFDEYIEKVKSVIGDIHKIKYLITNHTEPDHSGSIKKMIELIPDLTVVGSKTALTYLEDIVNIPFKGHSAEDLKVLKFGGKSFEFISCPFLHWPDSMYTWVPEEKTLFTCDSFGAHYSPKKSILMSQLPPEEEEGYQDALLYYYTAIFGPFKEYVIKGTDKILNLDIKLVGLGHGPVLDARIKETIDTYRKWSAPLPTHEGKEVVMVYASAYGYTTEMAEEIKAGILAKIPDAKIKMFNVNIQNYGGLKGEIMNAIATADGVLLGTNTINGDAVPPVWDVALSMNPIVHGGKIVTAFGSYGWSGEGVDNIIARFDQIRCKVIDGCKIKFRMSKKEHGKVNEFGQQFGEALITGKVPERAVPGKVVGAKDWSELNPTGAVVLWRCVICGEIYAGVTPPLQCPACGVGQDLFELYEAEQVTHKSTEPLNYVIVGSGAAAVASIEAIRARNAVAKITMISREKVMPYYRPIIVDALNAEIAPDKYFLKNEEWYKENKIEIKLDTSVTAIDTKAKKVKLCRGDELAYDKLILATGSRPFIPPIGHEGLSGVIVIRTSADVDQLKAACQTAKKAVVIGGGVLGLENASAIKEKGVAVTVVECMPRLMARQLDTEASAVLLEEVKKFGVDVRLGMTVSIKGDGKHVTGVQVGEEFIPADFVVVNAGVRAESEVAAAAGIKCGRGIIVNNKMETNVPDVYAAGDCAFLDNMNQGLWAPALAMGKVAGANACGDNKTFAFAIEPVSMIAMGTDLFACGNPPESAQGYNVVSQKDDKEGSAIKLYFKDNRLVYAAGFRIQKISGSLLKGVREGRSLERIMAEIF</sequence>
<dbReference type="InterPro" id="IPR051285">
    <property type="entry name" value="NADH_oxidoreductase_modular"/>
</dbReference>
<dbReference type="SUPFAM" id="SSF57802">
    <property type="entry name" value="Rubredoxin-like"/>
    <property type="match status" value="1"/>
</dbReference>
<dbReference type="GO" id="GO:0010181">
    <property type="term" value="F:FMN binding"/>
    <property type="evidence" value="ECO:0007669"/>
    <property type="project" value="InterPro"/>
</dbReference>
<dbReference type="InterPro" id="IPR048574">
    <property type="entry name" value="RUBY_RBDX"/>
</dbReference>
<feature type="domain" description="Rubredoxin-like" evidence="6">
    <location>
        <begin position="435"/>
        <end position="469"/>
    </location>
</feature>
<evidence type="ECO:0000256" key="3">
    <source>
        <dbReference type="ARBA" id="ARBA00022982"/>
    </source>
</evidence>
<dbReference type="InterPro" id="IPR024934">
    <property type="entry name" value="Rubredoxin-like_dom"/>
</dbReference>
<proteinExistence type="predicted"/>
<dbReference type="InterPro" id="IPR036866">
    <property type="entry name" value="RibonucZ/Hydroxyglut_hydro"/>
</dbReference>
<dbReference type="VEuPathDB" id="TrichDB:TVAGG3_0548570"/>
<comment type="cofactor">
    <cofactor evidence="1">
        <name>Fe cation</name>
        <dbReference type="ChEBI" id="CHEBI:24875"/>
    </cofactor>
</comment>
<dbReference type="Gene3D" id="3.40.50.360">
    <property type="match status" value="1"/>
</dbReference>
<dbReference type="Pfam" id="PF21349">
    <property type="entry name" value="RUBY_RBDX"/>
    <property type="match status" value="1"/>
</dbReference>
<dbReference type="SUPFAM" id="SSF52218">
    <property type="entry name" value="Flavoproteins"/>
    <property type="match status" value="1"/>
</dbReference>
<evidence type="ECO:0000256" key="4">
    <source>
        <dbReference type="ARBA" id="ARBA00023004"/>
    </source>
</evidence>
<keyword evidence="8" id="KW-1185">Reference proteome</keyword>
<accession>A2EVX8</accession>
<dbReference type="SUPFAM" id="SSF56281">
    <property type="entry name" value="Metallo-hydrolase/oxidoreductase"/>
    <property type="match status" value="1"/>
</dbReference>
<evidence type="ECO:0000313" key="7">
    <source>
        <dbReference type="EMBL" id="EAY03199.1"/>
    </source>
</evidence>
<dbReference type="Proteomes" id="UP000001542">
    <property type="component" value="Unassembled WGS sequence"/>
</dbReference>
<dbReference type="Gene3D" id="2.20.28.10">
    <property type="match status" value="1"/>
</dbReference>
<name>A2EVX8_TRIV3</name>
<dbReference type="OrthoDB" id="432169at2759"/>
<dbReference type="InterPro" id="IPR023753">
    <property type="entry name" value="FAD/NAD-binding_dom"/>
</dbReference>
<dbReference type="RefSeq" id="XP_001315422.1">
    <property type="nucleotide sequence ID" value="XM_001315387.1"/>
</dbReference>
<dbReference type="Pfam" id="PF07992">
    <property type="entry name" value="Pyr_redox_2"/>
    <property type="match status" value="1"/>
</dbReference>
<evidence type="ECO:0000313" key="8">
    <source>
        <dbReference type="Proteomes" id="UP000001542"/>
    </source>
</evidence>
<dbReference type="SUPFAM" id="SSF51905">
    <property type="entry name" value="FAD/NAD(P)-binding domain"/>
    <property type="match status" value="2"/>
</dbReference>
<evidence type="ECO:0000259" key="6">
    <source>
        <dbReference type="PROSITE" id="PS50903"/>
    </source>
</evidence>
<reference evidence="7" key="2">
    <citation type="journal article" date="2007" name="Science">
        <title>Draft genome sequence of the sexually transmitted pathogen Trichomonas vaginalis.</title>
        <authorList>
            <person name="Carlton J.M."/>
            <person name="Hirt R.P."/>
            <person name="Silva J.C."/>
            <person name="Delcher A.L."/>
            <person name="Schatz M."/>
            <person name="Zhao Q."/>
            <person name="Wortman J.R."/>
            <person name="Bidwell S.L."/>
            <person name="Alsmark U.C.M."/>
            <person name="Besteiro S."/>
            <person name="Sicheritz-Ponten T."/>
            <person name="Noel C.J."/>
            <person name="Dacks J.B."/>
            <person name="Foster P.G."/>
            <person name="Simillion C."/>
            <person name="Van de Peer Y."/>
            <person name="Miranda-Saavedra D."/>
            <person name="Barton G.J."/>
            <person name="Westrop G.D."/>
            <person name="Mueller S."/>
            <person name="Dessi D."/>
            <person name="Fiori P.L."/>
            <person name="Ren Q."/>
            <person name="Paulsen I."/>
            <person name="Zhang H."/>
            <person name="Bastida-Corcuera F.D."/>
            <person name="Simoes-Barbosa A."/>
            <person name="Brown M.T."/>
            <person name="Hayes R.D."/>
            <person name="Mukherjee M."/>
            <person name="Okumura C.Y."/>
            <person name="Schneider R."/>
            <person name="Smith A.J."/>
            <person name="Vanacova S."/>
            <person name="Villalvazo M."/>
            <person name="Haas B.J."/>
            <person name="Pertea M."/>
            <person name="Feldblyum T.V."/>
            <person name="Utterback T.R."/>
            <person name="Shu C.L."/>
            <person name="Osoegawa K."/>
            <person name="de Jong P.J."/>
            <person name="Hrdy I."/>
            <person name="Horvathova L."/>
            <person name="Zubacova Z."/>
            <person name="Dolezal P."/>
            <person name="Malik S.B."/>
            <person name="Logsdon J.M. Jr."/>
            <person name="Henze K."/>
            <person name="Gupta A."/>
            <person name="Wang C.C."/>
            <person name="Dunne R.L."/>
            <person name="Upcroft J.A."/>
            <person name="Upcroft P."/>
            <person name="White O."/>
            <person name="Salzberg S.L."/>
            <person name="Tang P."/>
            <person name="Chiu C.-H."/>
            <person name="Lee Y.-S."/>
            <person name="Embley T.M."/>
            <person name="Coombs G.H."/>
            <person name="Mottram J.C."/>
            <person name="Tachezy J."/>
            <person name="Fraser-Liggett C.M."/>
            <person name="Johnson P.J."/>
        </authorList>
    </citation>
    <scope>NUCLEOTIDE SEQUENCE [LARGE SCALE GENOMIC DNA]</scope>
    <source>
        <strain evidence="7">G3</strain>
    </source>
</reference>
<keyword evidence="4" id="KW-0408">Iron</keyword>
<dbReference type="GO" id="GO:0016491">
    <property type="term" value="F:oxidoreductase activity"/>
    <property type="evidence" value="ECO:0007669"/>
    <property type="project" value="InterPro"/>
</dbReference>
<gene>
    <name evidence="7" type="ORF">TVAG_049830</name>
</gene>
<dbReference type="InterPro" id="IPR001279">
    <property type="entry name" value="Metallo-B-lactamas"/>
</dbReference>
<reference evidence="7" key="1">
    <citation type="submission" date="2006-10" db="EMBL/GenBank/DDBJ databases">
        <authorList>
            <person name="Amadeo P."/>
            <person name="Zhao Q."/>
            <person name="Wortman J."/>
            <person name="Fraser-Liggett C."/>
            <person name="Carlton J."/>
        </authorList>
    </citation>
    <scope>NUCLEOTIDE SEQUENCE</scope>
    <source>
        <strain evidence="7">G3</strain>
    </source>
</reference>
<dbReference type="SMR" id="A2EVX8"/>
<evidence type="ECO:0000259" key="5">
    <source>
        <dbReference type="PROSITE" id="PS50902"/>
    </source>
</evidence>
<evidence type="ECO:0000256" key="2">
    <source>
        <dbReference type="ARBA" id="ARBA00022448"/>
    </source>
</evidence>